<evidence type="ECO:0000313" key="1">
    <source>
        <dbReference type="EMBL" id="GFY40306.1"/>
    </source>
</evidence>
<dbReference type="EMBL" id="BMAV01001823">
    <property type="protein sequence ID" value="GFY40306.1"/>
    <property type="molecule type" value="Genomic_DNA"/>
</dbReference>
<dbReference type="Proteomes" id="UP000886998">
    <property type="component" value="Unassembled WGS sequence"/>
</dbReference>
<organism evidence="1 2">
    <name type="scientific">Trichonephila inaurata madagascariensis</name>
    <dbReference type="NCBI Taxonomy" id="2747483"/>
    <lineage>
        <taxon>Eukaryota</taxon>
        <taxon>Metazoa</taxon>
        <taxon>Ecdysozoa</taxon>
        <taxon>Arthropoda</taxon>
        <taxon>Chelicerata</taxon>
        <taxon>Arachnida</taxon>
        <taxon>Araneae</taxon>
        <taxon>Araneomorphae</taxon>
        <taxon>Entelegynae</taxon>
        <taxon>Araneoidea</taxon>
        <taxon>Nephilidae</taxon>
        <taxon>Trichonephila</taxon>
        <taxon>Trichonephila inaurata</taxon>
    </lineage>
</organism>
<reference evidence="1" key="1">
    <citation type="submission" date="2020-08" db="EMBL/GenBank/DDBJ databases">
        <title>Multicomponent nature underlies the extraordinary mechanical properties of spider dragline silk.</title>
        <authorList>
            <person name="Kono N."/>
            <person name="Nakamura H."/>
            <person name="Mori M."/>
            <person name="Yoshida Y."/>
            <person name="Ohtoshi R."/>
            <person name="Malay A.D."/>
            <person name="Moran D.A.P."/>
            <person name="Tomita M."/>
            <person name="Numata K."/>
            <person name="Arakawa K."/>
        </authorList>
    </citation>
    <scope>NUCLEOTIDE SEQUENCE</scope>
</reference>
<name>A0A8X7BPX5_9ARAC</name>
<protein>
    <submittedName>
        <fullName evidence="1">Uncharacterized protein</fullName>
    </submittedName>
</protein>
<accession>A0A8X7BPX5</accession>
<dbReference type="OrthoDB" id="6458516at2759"/>
<dbReference type="AlphaFoldDB" id="A0A8X7BPX5"/>
<gene>
    <name evidence="1" type="ORF">TNIN_117721</name>
</gene>
<sequence length="111" mass="12610">MVYKICQGLDLPVKLTAEQDKNIWGAKKMSQSREKRPVPKVYSRTILMFCEALNIDAELSHSVEKEHVTENQLKREKTVPIVHSAMVLKMCQALGLSAKLDSELKFCAFSE</sequence>
<comment type="caution">
    <text evidence="1">The sequence shown here is derived from an EMBL/GenBank/DDBJ whole genome shotgun (WGS) entry which is preliminary data.</text>
</comment>
<keyword evidence="2" id="KW-1185">Reference proteome</keyword>
<evidence type="ECO:0000313" key="2">
    <source>
        <dbReference type="Proteomes" id="UP000886998"/>
    </source>
</evidence>
<proteinExistence type="predicted"/>